<feature type="transmembrane region" description="Helical" evidence="7">
    <location>
        <begin position="124"/>
        <end position="150"/>
    </location>
</feature>
<dbReference type="InterPro" id="IPR020846">
    <property type="entry name" value="MFS_dom"/>
</dbReference>
<comment type="subcellular location">
    <subcellularLocation>
        <location evidence="1">Cell membrane</location>
        <topology evidence="1">Multi-pass membrane protein</topology>
    </subcellularLocation>
</comment>
<feature type="transmembrane region" description="Helical" evidence="7">
    <location>
        <begin position="316"/>
        <end position="335"/>
    </location>
</feature>
<dbReference type="Gene3D" id="1.20.1250.20">
    <property type="entry name" value="MFS general substrate transporter like domains"/>
    <property type="match status" value="2"/>
</dbReference>
<dbReference type="PROSITE" id="PS00216">
    <property type="entry name" value="SUGAR_TRANSPORT_1"/>
    <property type="match status" value="1"/>
</dbReference>
<evidence type="ECO:0000259" key="8">
    <source>
        <dbReference type="PROSITE" id="PS50850"/>
    </source>
</evidence>
<evidence type="ECO:0000256" key="6">
    <source>
        <dbReference type="ARBA" id="ARBA00023136"/>
    </source>
</evidence>
<protein>
    <submittedName>
        <fullName evidence="9">MFS transporter</fullName>
    </submittedName>
</protein>
<dbReference type="PANTHER" id="PTHR43045">
    <property type="entry name" value="SHIKIMATE TRANSPORTER"/>
    <property type="match status" value="1"/>
</dbReference>
<dbReference type="RefSeq" id="WP_326836213.1">
    <property type="nucleotide sequence ID" value="NZ_CP142149.1"/>
</dbReference>
<name>A0ABZ1II69_9PSEU</name>
<feature type="transmembrane region" description="Helical" evidence="7">
    <location>
        <begin position="57"/>
        <end position="76"/>
    </location>
</feature>
<feature type="transmembrane region" description="Helical" evidence="7">
    <location>
        <begin position="249"/>
        <end position="272"/>
    </location>
</feature>
<feature type="transmembrane region" description="Helical" evidence="7">
    <location>
        <begin position="97"/>
        <end position="118"/>
    </location>
</feature>
<keyword evidence="5 7" id="KW-1133">Transmembrane helix</keyword>
<keyword evidence="10" id="KW-1185">Reference proteome</keyword>
<evidence type="ECO:0000256" key="4">
    <source>
        <dbReference type="ARBA" id="ARBA00022692"/>
    </source>
</evidence>
<feature type="transmembrane region" description="Helical" evidence="7">
    <location>
        <begin position="380"/>
        <end position="400"/>
    </location>
</feature>
<dbReference type="SUPFAM" id="SSF103473">
    <property type="entry name" value="MFS general substrate transporter"/>
    <property type="match status" value="1"/>
</dbReference>
<accession>A0ABZ1II69</accession>
<evidence type="ECO:0000256" key="1">
    <source>
        <dbReference type="ARBA" id="ARBA00004651"/>
    </source>
</evidence>
<evidence type="ECO:0000256" key="3">
    <source>
        <dbReference type="ARBA" id="ARBA00022475"/>
    </source>
</evidence>
<dbReference type="CDD" id="cd17369">
    <property type="entry name" value="MFS_ShiA_like"/>
    <property type="match status" value="1"/>
</dbReference>
<reference evidence="9 10" key="1">
    <citation type="journal article" date="2015" name="Int. J. Syst. Evol. Microbiol.">
        <title>Amycolatopsis rhabdoformis sp. nov., an actinomycete isolated from a tropical forest soil.</title>
        <authorList>
            <person name="Souza W.R."/>
            <person name="Silva R.E."/>
            <person name="Goodfellow M."/>
            <person name="Busarakam K."/>
            <person name="Figueiro F.S."/>
            <person name="Ferreira D."/>
            <person name="Rodrigues-Filho E."/>
            <person name="Moraes L.A.B."/>
            <person name="Zucchi T.D."/>
        </authorList>
    </citation>
    <scope>NUCLEOTIDE SEQUENCE [LARGE SCALE GENOMIC DNA]</scope>
    <source>
        <strain evidence="9 10">NCIMB 14900</strain>
    </source>
</reference>
<dbReference type="PANTHER" id="PTHR43045:SF1">
    <property type="entry name" value="SHIKIMATE TRANSPORTER"/>
    <property type="match status" value="1"/>
</dbReference>
<dbReference type="InterPro" id="IPR036259">
    <property type="entry name" value="MFS_trans_sf"/>
</dbReference>
<feature type="transmembrane region" description="Helical" evidence="7">
    <location>
        <begin position="196"/>
        <end position="219"/>
    </location>
</feature>
<keyword evidence="3" id="KW-1003">Cell membrane</keyword>
<evidence type="ECO:0000313" key="9">
    <source>
        <dbReference type="EMBL" id="WSE33413.1"/>
    </source>
</evidence>
<dbReference type="PROSITE" id="PS50850">
    <property type="entry name" value="MFS"/>
    <property type="match status" value="1"/>
</dbReference>
<dbReference type="InterPro" id="IPR005829">
    <property type="entry name" value="Sugar_transporter_CS"/>
</dbReference>
<proteinExistence type="predicted"/>
<keyword evidence="4 7" id="KW-0812">Transmembrane</keyword>
<evidence type="ECO:0000313" key="10">
    <source>
        <dbReference type="Proteomes" id="UP001330812"/>
    </source>
</evidence>
<evidence type="ECO:0000256" key="5">
    <source>
        <dbReference type="ARBA" id="ARBA00022989"/>
    </source>
</evidence>
<feature type="transmembrane region" description="Helical" evidence="7">
    <location>
        <begin position="284"/>
        <end position="307"/>
    </location>
</feature>
<keyword evidence="6 7" id="KW-0472">Membrane</keyword>
<dbReference type="Pfam" id="PF07690">
    <property type="entry name" value="MFS_1"/>
    <property type="match status" value="1"/>
</dbReference>
<organism evidence="9 10">
    <name type="scientific">Amycolatopsis rhabdoformis</name>
    <dbReference type="NCBI Taxonomy" id="1448059"/>
    <lineage>
        <taxon>Bacteria</taxon>
        <taxon>Bacillati</taxon>
        <taxon>Actinomycetota</taxon>
        <taxon>Actinomycetes</taxon>
        <taxon>Pseudonocardiales</taxon>
        <taxon>Pseudonocardiaceae</taxon>
        <taxon>Amycolatopsis</taxon>
    </lineage>
</organism>
<feature type="domain" description="Major facilitator superfamily (MFS) profile" evidence="8">
    <location>
        <begin position="23"/>
        <end position="433"/>
    </location>
</feature>
<keyword evidence="2" id="KW-0813">Transport</keyword>
<dbReference type="Proteomes" id="UP001330812">
    <property type="component" value="Chromosome"/>
</dbReference>
<feature type="transmembrane region" description="Helical" evidence="7">
    <location>
        <begin position="162"/>
        <end position="184"/>
    </location>
</feature>
<evidence type="ECO:0000256" key="7">
    <source>
        <dbReference type="SAM" id="Phobius"/>
    </source>
</evidence>
<gene>
    <name evidence="9" type="ORF">VSH64_15025</name>
</gene>
<evidence type="ECO:0000256" key="2">
    <source>
        <dbReference type="ARBA" id="ARBA00022448"/>
    </source>
</evidence>
<feature type="transmembrane region" description="Helical" evidence="7">
    <location>
        <begin position="406"/>
        <end position="428"/>
    </location>
</feature>
<sequence>MINRGEDGMAEQVLVRGEHVRRVAVASAIGTTIEWYDYFIYSTATALVFNRLFFPSLSPAAGTLAAFATLGVGFVARPLGGIVWGHFGDRVGRKAMLVASLVLMGLATAAVGVLPTFATAGVAAPVLLVVLRVLQGISAGGEWGGAALMAVEHAPPGRRGRYGSFSQIGVPAGLIIAQLVFFTVTNSLSSEDFRSWGWRVPFLVSLVLVVVGLVIRLRVEESPVFARLRASGERSRLPIADVLRRRPRAVLVAALSFIANTALGYVFFAYLLSYGTSVLKLSSTTMLVEIIVGSVVWLVSIIAGAIWSDRVGRKRVYLVGSVLLVVWSIPFFLLVDTRQPWLLGLAVVVLNLGLGATYGPQSALFAELFEPRYRYSGASFAYAVGAVLGGGFAPLIATALQTSTGTSLSVSLYMVAVALISLGAVLAFPKTTTVTED</sequence>
<dbReference type="EMBL" id="CP142149">
    <property type="protein sequence ID" value="WSE33413.1"/>
    <property type="molecule type" value="Genomic_DNA"/>
</dbReference>
<dbReference type="InterPro" id="IPR011701">
    <property type="entry name" value="MFS"/>
</dbReference>
<feature type="transmembrane region" description="Helical" evidence="7">
    <location>
        <begin position="341"/>
        <end position="359"/>
    </location>
</feature>